<protein>
    <submittedName>
        <fullName evidence="2">Uncharacterized protein</fullName>
    </submittedName>
</protein>
<evidence type="ECO:0000313" key="2">
    <source>
        <dbReference type="EMBL" id="MDF3293961.1"/>
    </source>
</evidence>
<accession>A0ABT5ZWD3</accession>
<dbReference type="Proteomes" id="UP001216579">
    <property type="component" value="Unassembled WGS sequence"/>
</dbReference>
<comment type="caution">
    <text evidence="2">The sequence shown here is derived from an EMBL/GenBank/DDBJ whole genome shotgun (WGS) entry which is preliminary data.</text>
</comment>
<evidence type="ECO:0000313" key="3">
    <source>
        <dbReference type="Proteomes" id="UP001216579"/>
    </source>
</evidence>
<organism evidence="2 3">
    <name type="scientific">Streptomyces silvisoli</name>
    <dbReference type="NCBI Taxonomy" id="3034235"/>
    <lineage>
        <taxon>Bacteria</taxon>
        <taxon>Bacillati</taxon>
        <taxon>Actinomycetota</taxon>
        <taxon>Actinomycetes</taxon>
        <taxon>Kitasatosporales</taxon>
        <taxon>Streptomycetaceae</taxon>
        <taxon>Streptomyces</taxon>
    </lineage>
</organism>
<dbReference type="EMBL" id="JARJBC010000032">
    <property type="protein sequence ID" value="MDF3293961.1"/>
    <property type="molecule type" value="Genomic_DNA"/>
</dbReference>
<dbReference type="RefSeq" id="WP_276096797.1">
    <property type="nucleotide sequence ID" value="NZ_JARJBC010000032.1"/>
</dbReference>
<proteinExistence type="predicted"/>
<name>A0ABT5ZWD3_9ACTN</name>
<reference evidence="2 3" key="1">
    <citation type="submission" date="2023-03" db="EMBL/GenBank/DDBJ databases">
        <title>Draft genome sequence of Streptomyces sp. RB6PN23 isolated from peat swamp forest in Thailand.</title>
        <authorList>
            <person name="Klaysubun C."/>
            <person name="Duangmal K."/>
        </authorList>
    </citation>
    <scope>NUCLEOTIDE SEQUENCE [LARGE SCALE GENOMIC DNA]</scope>
    <source>
        <strain evidence="2 3">RB6PN23</strain>
    </source>
</reference>
<feature type="region of interest" description="Disordered" evidence="1">
    <location>
        <begin position="1"/>
        <end position="65"/>
    </location>
</feature>
<gene>
    <name evidence="2" type="ORF">P3G67_33060</name>
</gene>
<sequence length="65" mass="6959">MNTDRIQETPRHTCAPRTAARNGKRGPTANGRAPDPRTRAQQPTTPSPAGAPPERVGGWETAGRE</sequence>
<keyword evidence="3" id="KW-1185">Reference proteome</keyword>
<feature type="compositionally biased region" description="Basic and acidic residues" evidence="1">
    <location>
        <begin position="1"/>
        <end position="11"/>
    </location>
</feature>
<evidence type="ECO:0000256" key="1">
    <source>
        <dbReference type="SAM" id="MobiDB-lite"/>
    </source>
</evidence>